<sequence length="547" mass="62965">FSNDLLIFISSFFSSYQRYWENASKVPRCPWGRDRDYGGIGPIALPEHHRPKEEPPPAVMKGHRHFGFGGNPWPTSVPIQQYYDLTYLKKSNVQLMCLLHLFYIFSEKQIQVPFPAKHPYQSHISYYAMFPTFKSPDDPDSGLNTRNGVQVNLNVPAMSHDIRVLQKAKGDPYRHEVIDIPPISKRKVLQWPGQNGYYQIPKQPEEPGQVYYPRPPKTVAPNMTLRPWENTLSERTANMLKNLERSQWLSIYSLNFTGNGPMNPLQLDDYHDKMIGAITGKINPFMAELVKRSHSAFTPARPFEGRYSRMLQGQRQLESQPQEMGQVTKDSIHTQRFQENGRMELSFLKVQNERDEKQAIAKGKLDLSLKNEETTELSQALKITDTAKTLALYTRQLPTKPNSAMLVKKENDFQQQLYYEDLPTSKKEHYKVDHNPYSLSQPPVSASIGFATDRPPLSPQTAHFQPLECSEKSGYAPYIKQAACAGVGYRDVWPQSTLLHLQDSFSKSAAHKRFHETNNSNTLDLRDNIHSGKRRTFYGFNSYYFHN</sequence>
<keyword evidence="2" id="KW-1185">Reference proteome</keyword>
<reference evidence="1" key="1">
    <citation type="submission" date="2021-06" db="EMBL/GenBank/DDBJ databases">
        <authorList>
            <consortium name="Wellcome Sanger Institute Data Sharing"/>
        </authorList>
    </citation>
    <scope>NUCLEOTIDE SEQUENCE [LARGE SCALE GENOMIC DNA]</scope>
</reference>
<accession>A0A8C4TGW9</accession>
<proteinExistence type="predicted"/>
<dbReference type="Proteomes" id="UP000694620">
    <property type="component" value="Chromosome 13"/>
</dbReference>
<dbReference type="PANTHER" id="PTHR31393:SF2">
    <property type="entry name" value="CHROMOSOME 7 OPEN READING FRAME 31"/>
    <property type="match status" value="1"/>
</dbReference>
<evidence type="ECO:0000313" key="1">
    <source>
        <dbReference type="Ensembl" id="ENSECRP00000032455.1"/>
    </source>
</evidence>
<protein>
    <submittedName>
        <fullName evidence="1">Sperm microtubule inner protein 4</fullName>
    </submittedName>
</protein>
<name>A0A8C4TGW9_ERPCA</name>
<dbReference type="InterPro" id="IPR027886">
    <property type="entry name" value="SPMIP4"/>
</dbReference>
<reference evidence="1" key="2">
    <citation type="submission" date="2025-08" db="UniProtKB">
        <authorList>
            <consortium name="Ensembl"/>
        </authorList>
    </citation>
    <scope>IDENTIFICATION</scope>
</reference>
<reference evidence="1" key="3">
    <citation type="submission" date="2025-09" db="UniProtKB">
        <authorList>
            <consortium name="Ensembl"/>
        </authorList>
    </citation>
    <scope>IDENTIFICATION</scope>
</reference>
<dbReference type="GO" id="GO:0005813">
    <property type="term" value="C:centrosome"/>
    <property type="evidence" value="ECO:0007669"/>
    <property type="project" value="TreeGrafter"/>
</dbReference>
<dbReference type="GeneTree" id="ENSGT00390000015236"/>
<dbReference type="Pfam" id="PF15093">
    <property type="entry name" value="SPMIP4-like"/>
    <property type="match status" value="1"/>
</dbReference>
<gene>
    <name evidence="1" type="primary">SPMIP4</name>
</gene>
<evidence type="ECO:0000313" key="2">
    <source>
        <dbReference type="Proteomes" id="UP000694620"/>
    </source>
</evidence>
<dbReference type="Ensembl" id="ENSECRT00000033177.1">
    <property type="protein sequence ID" value="ENSECRP00000032455.1"/>
    <property type="gene ID" value="ENSECRG00000021970.1"/>
</dbReference>
<dbReference type="AlphaFoldDB" id="A0A8C4TGW9"/>
<dbReference type="PANTHER" id="PTHR31393">
    <property type="entry name" value="C5ORF31"/>
    <property type="match status" value="1"/>
</dbReference>
<organism evidence="1 2">
    <name type="scientific">Erpetoichthys calabaricus</name>
    <name type="common">Rope fish</name>
    <name type="synonym">Calamoichthys calabaricus</name>
    <dbReference type="NCBI Taxonomy" id="27687"/>
    <lineage>
        <taxon>Eukaryota</taxon>
        <taxon>Metazoa</taxon>
        <taxon>Chordata</taxon>
        <taxon>Craniata</taxon>
        <taxon>Vertebrata</taxon>
        <taxon>Euteleostomi</taxon>
        <taxon>Actinopterygii</taxon>
        <taxon>Polypteriformes</taxon>
        <taxon>Polypteridae</taxon>
        <taxon>Erpetoichthys</taxon>
    </lineage>
</organism>